<evidence type="ECO:0000256" key="1">
    <source>
        <dbReference type="SAM" id="MobiDB-lite"/>
    </source>
</evidence>
<reference evidence="2" key="1">
    <citation type="journal article" date="2023" name="Mol. Biol. Evol.">
        <title>Third-Generation Sequencing Reveals the Adaptive Role of the Epigenome in Three Deep-Sea Polychaetes.</title>
        <authorList>
            <person name="Perez M."/>
            <person name="Aroh O."/>
            <person name="Sun Y."/>
            <person name="Lan Y."/>
            <person name="Juniper S.K."/>
            <person name="Young C.R."/>
            <person name="Angers B."/>
            <person name="Qian P.Y."/>
        </authorList>
    </citation>
    <scope>NUCLEOTIDE SEQUENCE</scope>
    <source>
        <strain evidence="2">P08H-3</strain>
    </source>
</reference>
<evidence type="ECO:0000313" key="2">
    <source>
        <dbReference type="EMBL" id="KAK2152484.1"/>
    </source>
</evidence>
<comment type="caution">
    <text evidence="2">The sequence shown here is derived from an EMBL/GenBank/DDBJ whole genome shotgun (WGS) entry which is preliminary data.</text>
</comment>
<name>A0AAD9N335_9ANNE</name>
<dbReference type="Proteomes" id="UP001208570">
    <property type="component" value="Unassembled WGS sequence"/>
</dbReference>
<protein>
    <submittedName>
        <fullName evidence="2">Uncharacterized protein</fullName>
    </submittedName>
</protein>
<organism evidence="2 3">
    <name type="scientific">Paralvinella palmiformis</name>
    <dbReference type="NCBI Taxonomy" id="53620"/>
    <lineage>
        <taxon>Eukaryota</taxon>
        <taxon>Metazoa</taxon>
        <taxon>Spiralia</taxon>
        <taxon>Lophotrochozoa</taxon>
        <taxon>Annelida</taxon>
        <taxon>Polychaeta</taxon>
        <taxon>Sedentaria</taxon>
        <taxon>Canalipalpata</taxon>
        <taxon>Terebellida</taxon>
        <taxon>Terebelliformia</taxon>
        <taxon>Alvinellidae</taxon>
        <taxon>Paralvinella</taxon>
    </lineage>
</organism>
<feature type="compositionally biased region" description="Basic and acidic residues" evidence="1">
    <location>
        <begin position="88"/>
        <end position="103"/>
    </location>
</feature>
<gene>
    <name evidence="2" type="ORF">LSH36_327g03018</name>
</gene>
<accession>A0AAD9N335</accession>
<evidence type="ECO:0000313" key="3">
    <source>
        <dbReference type="Proteomes" id="UP001208570"/>
    </source>
</evidence>
<dbReference type="AlphaFoldDB" id="A0AAD9N335"/>
<dbReference type="EMBL" id="JAODUP010000327">
    <property type="protein sequence ID" value="KAK2152484.1"/>
    <property type="molecule type" value="Genomic_DNA"/>
</dbReference>
<proteinExistence type="predicted"/>
<keyword evidence="3" id="KW-1185">Reference proteome</keyword>
<feature type="region of interest" description="Disordered" evidence="1">
    <location>
        <begin position="72"/>
        <end position="104"/>
    </location>
</feature>
<sequence length="229" mass="25185">MDLWRETLTDFKAPDTVKVDPLPVHGVSQLKYAGAELERGRICIGLSRLTGNRNGDAGFLDYLGVVVSGFEADRKGGDKTPPTHQTRRNRDSNQREPTKDSHLESALIRNGTRYGQLSPIRTCSDLGHPENSYTEDINDNTSGNWYSFVNVNGMGKSRSAGVGWLRSPGCVRLLILMVVIDSGCGQSPDDQTLGSEWNTSGYVYKSHGPVRVIRPEEKRSDPPGLSFCS</sequence>